<organism evidence="3 4">
    <name type="scientific">Vogesella indigofera</name>
    <name type="common">Pseudomonas indigofera</name>
    <dbReference type="NCBI Taxonomy" id="45465"/>
    <lineage>
        <taxon>Bacteria</taxon>
        <taxon>Pseudomonadati</taxon>
        <taxon>Pseudomonadota</taxon>
        <taxon>Betaproteobacteria</taxon>
        <taxon>Neisseriales</taxon>
        <taxon>Chromobacteriaceae</taxon>
        <taxon>Vogesella</taxon>
    </lineage>
</organism>
<keyword evidence="4" id="KW-1185">Reference proteome</keyword>
<sequence length="395" mass="43905">MKIILTSNTAWSLFNFRFGLIQQLLKKGFHVIIVAPQDEFSAKLQTMGCQVIDLPMSAKGVNPLEDLLLIWRLYTLYRSLRPDFVIHYTIKPNIYGSIAAKLAGKQCISITTGLGYTFVNDNWVAKTARCLYKLAFRSPNEVWFLNEDDRQIFLQHGLVDANRAVLLHGEGVDMAHFAPRTKPVPDDKIRFLLIARMLWDKGVGEYVEAARIVRQQYPNAVFQLLGACGVPNPSVIGREQIAEWEQEGVVDYLGTTNDVRPIIAQADCVVLPSFYREGVPRTLMEAAAMAKPLITTDNVGCRDVVRNGETGLLCPVKDAQALADSCLKMMTMSAAQRNAMGQAGRQFMADAFAEQKVIAQYMVTLARYGVEIAPASQAITDYTELPASRAPTHQG</sequence>
<feature type="domain" description="Glycosyltransferase subfamily 4-like N-terminal" evidence="2">
    <location>
        <begin position="2"/>
        <end position="141"/>
    </location>
</feature>
<reference evidence="3 4" key="1">
    <citation type="submission" date="2023-01" db="EMBL/GenBank/DDBJ databases">
        <title>Novel species of the genus Vogesella isolated from rivers.</title>
        <authorList>
            <person name="Lu H."/>
        </authorList>
    </citation>
    <scope>NUCLEOTIDE SEQUENCE [LARGE SCALE GENOMIC DNA]</scope>
    <source>
        <strain evidence="3 4">SH7W</strain>
    </source>
</reference>
<gene>
    <name evidence="3" type="ORF">PQU93_02510</name>
</gene>
<dbReference type="Pfam" id="PF13477">
    <property type="entry name" value="Glyco_trans_4_2"/>
    <property type="match status" value="1"/>
</dbReference>
<dbReference type="PANTHER" id="PTHR12526:SF638">
    <property type="entry name" value="SPORE COAT PROTEIN SA"/>
    <property type="match status" value="1"/>
</dbReference>
<evidence type="ECO:0000259" key="1">
    <source>
        <dbReference type="Pfam" id="PF00534"/>
    </source>
</evidence>
<dbReference type="PANTHER" id="PTHR12526">
    <property type="entry name" value="GLYCOSYLTRANSFERASE"/>
    <property type="match status" value="1"/>
</dbReference>
<protein>
    <submittedName>
        <fullName evidence="3">Glycosyltransferase family 4 protein</fullName>
    </submittedName>
</protein>
<feature type="domain" description="Glycosyl transferase family 1" evidence="1">
    <location>
        <begin position="182"/>
        <end position="346"/>
    </location>
</feature>
<evidence type="ECO:0000313" key="3">
    <source>
        <dbReference type="EMBL" id="MDC7689656.1"/>
    </source>
</evidence>
<comment type="caution">
    <text evidence="3">The sequence shown here is derived from an EMBL/GenBank/DDBJ whole genome shotgun (WGS) entry which is preliminary data.</text>
</comment>
<dbReference type="Gene3D" id="3.40.50.2000">
    <property type="entry name" value="Glycogen Phosphorylase B"/>
    <property type="match status" value="2"/>
</dbReference>
<dbReference type="Proteomes" id="UP001221566">
    <property type="component" value="Unassembled WGS sequence"/>
</dbReference>
<dbReference type="SUPFAM" id="SSF53756">
    <property type="entry name" value="UDP-Glycosyltransferase/glycogen phosphorylase"/>
    <property type="match status" value="1"/>
</dbReference>
<dbReference type="Pfam" id="PF00534">
    <property type="entry name" value="Glycos_transf_1"/>
    <property type="match status" value="1"/>
</dbReference>
<evidence type="ECO:0000313" key="4">
    <source>
        <dbReference type="Proteomes" id="UP001221566"/>
    </source>
</evidence>
<proteinExistence type="predicted"/>
<accession>A0ABT5I0H1</accession>
<dbReference type="CDD" id="cd03808">
    <property type="entry name" value="GT4_CapM-like"/>
    <property type="match status" value="1"/>
</dbReference>
<dbReference type="InterPro" id="IPR028098">
    <property type="entry name" value="Glyco_trans_4-like_N"/>
</dbReference>
<name>A0ABT5I0H1_VOGIN</name>
<dbReference type="EMBL" id="JAQQKY010000001">
    <property type="protein sequence ID" value="MDC7689656.1"/>
    <property type="molecule type" value="Genomic_DNA"/>
</dbReference>
<dbReference type="InterPro" id="IPR001296">
    <property type="entry name" value="Glyco_trans_1"/>
</dbReference>
<dbReference type="RefSeq" id="WP_272802217.1">
    <property type="nucleotide sequence ID" value="NZ_JAQQKY010000001.1"/>
</dbReference>
<evidence type="ECO:0000259" key="2">
    <source>
        <dbReference type="Pfam" id="PF13477"/>
    </source>
</evidence>